<dbReference type="EMBL" id="JBDLBR010000003">
    <property type="protein sequence ID" value="MEN7537852.1"/>
    <property type="molecule type" value="Genomic_DNA"/>
</dbReference>
<dbReference type="RefSeq" id="WP_346785294.1">
    <property type="nucleotide sequence ID" value="NZ_JBDLBR010000003.1"/>
</dbReference>
<keyword evidence="3" id="KW-1185">Reference proteome</keyword>
<sequence length="248" mass="27965">MIDWLRNRQAHPLDDPQIEIAGRTLPLAIRRLKHARRLTMRLARDGNEVRITMPTWARTTDALAFAHARHDWIAAQLAKAVPPVAVIDGSTIAFRGDTLRIAWDKTFPRNPVPDDGALLLGGPQERIEARVQRWLEGEALRLAGDDLAFYCARAEEALPNLGLSRARKRWGSCSGDRQNGRTIRINWRLAMAPDFVRRSVVAHEVAHLAHFDHSPAFHAHLARLFEGDVRAADHWLKAEGPKLYAAFV</sequence>
<dbReference type="Gene3D" id="3.30.2010.10">
    <property type="entry name" value="Metalloproteases ('zincins'), catalytic domain"/>
    <property type="match status" value="1"/>
</dbReference>
<reference evidence="2 3" key="1">
    <citation type="submission" date="2024-05" db="EMBL/GenBank/DDBJ databases">
        <authorList>
            <person name="Park S."/>
        </authorList>
    </citation>
    <scope>NUCLEOTIDE SEQUENCE [LARGE SCALE GENOMIC DNA]</scope>
    <source>
        <strain evidence="2 3">DGU5</strain>
    </source>
</reference>
<dbReference type="PANTHER" id="PTHR30399:SF1">
    <property type="entry name" value="UTP PYROPHOSPHATASE"/>
    <property type="match status" value="1"/>
</dbReference>
<proteinExistence type="predicted"/>
<dbReference type="CDD" id="cd07344">
    <property type="entry name" value="M48_yhfN_like"/>
    <property type="match status" value="1"/>
</dbReference>
<dbReference type="InterPro" id="IPR053136">
    <property type="entry name" value="UTP_pyrophosphatase-like"/>
</dbReference>
<evidence type="ECO:0000313" key="2">
    <source>
        <dbReference type="EMBL" id="MEN7537852.1"/>
    </source>
</evidence>
<dbReference type="InterPro" id="IPR002725">
    <property type="entry name" value="YgjP-like_metallopeptidase"/>
</dbReference>
<evidence type="ECO:0000313" key="3">
    <source>
        <dbReference type="Proteomes" id="UP001484535"/>
    </source>
</evidence>
<comment type="caution">
    <text evidence="2">The sequence shown here is derived from an EMBL/GenBank/DDBJ whole genome shotgun (WGS) entry which is preliminary data.</text>
</comment>
<gene>
    <name evidence="2" type="ORF">ABDJ38_11775</name>
</gene>
<dbReference type="PANTHER" id="PTHR30399">
    <property type="entry name" value="UNCHARACTERIZED PROTEIN YGJP"/>
    <property type="match status" value="1"/>
</dbReference>
<evidence type="ECO:0000259" key="1">
    <source>
        <dbReference type="Pfam" id="PF01863"/>
    </source>
</evidence>
<organism evidence="2 3">
    <name type="scientific">Aurantiacibacter flavus</name>
    <dbReference type="NCBI Taxonomy" id="3145232"/>
    <lineage>
        <taxon>Bacteria</taxon>
        <taxon>Pseudomonadati</taxon>
        <taxon>Pseudomonadota</taxon>
        <taxon>Alphaproteobacteria</taxon>
        <taxon>Sphingomonadales</taxon>
        <taxon>Erythrobacteraceae</taxon>
        <taxon>Aurantiacibacter</taxon>
    </lineage>
</organism>
<dbReference type="Pfam" id="PF01863">
    <property type="entry name" value="YgjP-like"/>
    <property type="match status" value="1"/>
</dbReference>
<name>A0ABV0CYB4_9SPHN</name>
<dbReference type="Proteomes" id="UP001484535">
    <property type="component" value="Unassembled WGS sequence"/>
</dbReference>
<feature type="domain" description="YgjP-like metallopeptidase" evidence="1">
    <location>
        <begin position="39"/>
        <end position="238"/>
    </location>
</feature>
<protein>
    <submittedName>
        <fullName evidence="2">YgjP-like metallopeptidase domain-containing protein</fullName>
    </submittedName>
</protein>
<accession>A0ABV0CYB4</accession>